<sequence>MDKEPILTAFCDADWANDKSDRKSTSGSVFKLGNSTIQWMSKRQNCVELSSTEAEYVSAANTAQVVVWLTNLTKDLDLPQCLPVTIYEDNQSCIKLSQSDKHHSRTKHIDVKFHHIRHLRETGMIELEYCQSKEMTADNLTKPLPRSAFEHHRTNLQLKTISYSQNK</sequence>
<proteinExistence type="predicted"/>
<dbReference type="EMBL" id="BGPR01112287">
    <property type="protein sequence ID" value="GBM94622.1"/>
    <property type="molecule type" value="Genomic_DNA"/>
</dbReference>
<protein>
    <submittedName>
        <fullName evidence="1">Retrovirus-related Pol polyprotein from transposon TNT 1-94</fullName>
    </submittedName>
</protein>
<accession>A0A4Y2JZE4</accession>
<dbReference type="CDD" id="cd09272">
    <property type="entry name" value="RNase_HI_RT_Ty1"/>
    <property type="match status" value="1"/>
</dbReference>
<dbReference type="PANTHER" id="PTHR11439:SF483">
    <property type="entry name" value="PEPTIDE SYNTHASE GLIP-LIKE, PUTATIVE (AFU_ORTHOLOGUE AFUA_3G12920)-RELATED"/>
    <property type="match status" value="1"/>
</dbReference>
<evidence type="ECO:0000313" key="2">
    <source>
        <dbReference type="Proteomes" id="UP000499080"/>
    </source>
</evidence>
<keyword evidence="2" id="KW-1185">Reference proteome</keyword>
<dbReference type="PANTHER" id="PTHR11439">
    <property type="entry name" value="GAG-POL-RELATED RETROTRANSPOSON"/>
    <property type="match status" value="1"/>
</dbReference>
<organism evidence="1 2">
    <name type="scientific">Araneus ventricosus</name>
    <name type="common">Orbweaver spider</name>
    <name type="synonym">Epeira ventricosa</name>
    <dbReference type="NCBI Taxonomy" id="182803"/>
    <lineage>
        <taxon>Eukaryota</taxon>
        <taxon>Metazoa</taxon>
        <taxon>Ecdysozoa</taxon>
        <taxon>Arthropoda</taxon>
        <taxon>Chelicerata</taxon>
        <taxon>Arachnida</taxon>
        <taxon>Araneae</taxon>
        <taxon>Araneomorphae</taxon>
        <taxon>Entelegynae</taxon>
        <taxon>Araneoidea</taxon>
        <taxon>Araneidae</taxon>
        <taxon>Araneus</taxon>
    </lineage>
</organism>
<dbReference type="OrthoDB" id="413361at2759"/>
<evidence type="ECO:0000313" key="1">
    <source>
        <dbReference type="EMBL" id="GBM94622.1"/>
    </source>
</evidence>
<comment type="caution">
    <text evidence="1">The sequence shown here is derived from an EMBL/GenBank/DDBJ whole genome shotgun (WGS) entry which is preliminary data.</text>
</comment>
<gene>
    <name evidence="1" type="primary">POLX_1641</name>
    <name evidence="1" type="ORF">AVEN_43155_1</name>
</gene>
<name>A0A4Y2JZE4_ARAVE</name>
<dbReference type="AlphaFoldDB" id="A0A4Y2JZE4"/>
<reference evidence="1 2" key="1">
    <citation type="journal article" date="2019" name="Sci. Rep.">
        <title>Orb-weaving spider Araneus ventricosus genome elucidates the spidroin gene catalogue.</title>
        <authorList>
            <person name="Kono N."/>
            <person name="Nakamura H."/>
            <person name="Ohtoshi R."/>
            <person name="Moran D.A.P."/>
            <person name="Shinohara A."/>
            <person name="Yoshida Y."/>
            <person name="Fujiwara M."/>
            <person name="Mori M."/>
            <person name="Tomita M."/>
            <person name="Arakawa K."/>
        </authorList>
    </citation>
    <scope>NUCLEOTIDE SEQUENCE [LARGE SCALE GENOMIC DNA]</scope>
</reference>
<dbReference type="Proteomes" id="UP000499080">
    <property type="component" value="Unassembled WGS sequence"/>
</dbReference>